<reference evidence="2" key="1">
    <citation type="journal article" date="2022" name="Mol. Ecol. Resour.">
        <title>The genomes of chicory, endive, great burdock and yacon provide insights into Asteraceae palaeo-polyploidization history and plant inulin production.</title>
        <authorList>
            <person name="Fan W."/>
            <person name="Wang S."/>
            <person name="Wang H."/>
            <person name="Wang A."/>
            <person name="Jiang F."/>
            <person name="Liu H."/>
            <person name="Zhao H."/>
            <person name="Xu D."/>
            <person name="Zhang Y."/>
        </authorList>
    </citation>
    <scope>NUCLEOTIDE SEQUENCE [LARGE SCALE GENOMIC DNA]</scope>
    <source>
        <strain evidence="2">cv. Punajuju</strain>
    </source>
</reference>
<reference evidence="1 2" key="2">
    <citation type="journal article" date="2022" name="Mol. Ecol. Resour.">
        <title>The genomes of chicory, endive, great burdock and yacon provide insights into Asteraceae paleo-polyploidization history and plant inulin production.</title>
        <authorList>
            <person name="Fan W."/>
            <person name="Wang S."/>
            <person name="Wang H."/>
            <person name="Wang A."/>
            <person name="Jiang F."/>
            <person name="Liu H."/>
            <person name="Zhao H."/>
            <person name="Xu D."/>
            <person name="Zhang Y."/>
        </authorList>
    </citation>
    <scope>NUCLEOTIDE SEQUENCE [LARGE SCALE GENOMIC DNA]</scope>
    <source>
        <strain evidence="2">cv. Punajuju</strain>
        <tissue evidence="1">Leaves</tissue>
    </source>
</reference>
<comment type="caution">
    <text evidence="1">The sequence shown here is derived from an EMBL/GenBank/DDBJ whole genome shotgun (WGS) entry which is preliminary data.</text>
</comment>
<name>A0ACB9F4R9_CICIN</name>
<organism evidence="1 2">
    <name type="scientific">Cichorium intybus</name>
    <name type="common">Chicory</name>
    <dbReference type="NCBI Taxonomy" id="13427"/>
    <lineage>
        <taxon>Eukaryota</taxon>
        <taxon>Viridiplantae</taxon>
        <taxon>Streptophyta</taxon>
        <taxon>Embryophyta</taxon>
        <taxon>Tracheophyta</taxon>
        <taxon>Spermatophyta</taxon>
        <taxon>Magnoliopsida</taxon>
        <taxon>eudicotyledons</taxon>
        <taxon>Gunneridae</taxon>
        <taxon>Pentapetalae</taxon>
        <taxon>asterids</taxon>
        <taxon>campanulids</taxon>
        <taxon>Asterales</taxon>
        <taxon>Asteraceae</taxon>
        <taxon>Cichorioideae</taxon>
        <taxon>Cichorieae</taxon>
        <taxon>Cichoriinae</taxon>
        <taxon>Cichorium</taxon>
    </lineage>
</organism>
<proteinExistence type="predicted"/>
<protein>
    <submittedName>
        <fullName evidence="1">Uncharacterized protein</fullName>
    </submittedName>
</protein>
<gene>
    <name evidence="1" type="ORF">L2E82_16397</name>
</gene>
<keyword evidence="2" id="KW-1185">Reference proteome</keyword>
<evidence type="ECO:0000313" key="2">
    <source>
        <dbReference type="Proteomes" id="UP001055811"/>
    </source>
</evidence>
<dbReference type="EMBL" id="CM042011">
    <property type="protein sequence ID" value="KAI3766343.1"/>
    <property type="molecule type" value="Genomic_DNA"/>
</dbReference>
<accession>A0ACB9F4R9</accession>
<dbReference type="Proteomes" id="UP001055811">
    <property type="component" value="Linkage Group LG03"/>
</dbReference>
<evidence type="ECO:0000313" key="1">
    <source>
        <dbReference type="EMBL" id="KAI3766343.1"/>
    </source>
</evidence>
<sequence length="158" mass="18123">MSPNGHRKVILEEIVDDEPPSPPSPAEGDKGLSLTLYNSASPKFSRSRGWKPRKGGSSYSKQLNLCWKDEVPDLNKHLVDEQRESDKVDLNIDLNEEQGEQMKEDVEQGEQMMEDVEQGENMMEDVEQGENMMEDVEEYTVEFDNTAIDEWDVLEEPM</sequence>